<keyword evidence="2" id="KW-0732">Signal</keyword>
<comment type="caution">
    <text evidence="3">The sequence shown here is derived from an EMBL/GenBank/DDBJ whole genome shotgun (WGS) entry which is preliminary data.</text>
</comment>
<gene>
    <name evidence="3" type="ORF">AJ80_02693</name>
</gene>
<dbReference type="AlphaFoldDB" id="A0A2B7YRN2"/>
<keyword evidence="4" id="KW-1185">Reference proteome</keyword>
<feature type="compositionally biased region" description="Low complexity" evidence="1">
    <location>
        <begin position="142"/>
        <end position="163"/>
    </location>
</feature>
<feature type="chain" id="PRO_5012180045" description="Extracellular membrane protein CFEM domain-containing protein" evidence="2">
    <location>
        <begin position="19"/>
        <end position="199"/>
    </location>
</feature>
<dbReference type="STRING" id="1447883.A0A2B7YRN2"/>
<dbReference type="OrthoDB" id="5597238at2759"/>
<dbReference type="Proteomes" id="UP000224634">
    <property type="component" value="Unassembled WGS sequence"/>
</dbReference>
<feature type="region of interest" description="Disordered" evidence="1">
    <location>
        <begin position="115"/>
        <end position="170"/>
    </location>
</feature>
<accession>A0A2B7YRN2</accession>
<evidence type="ECO:0000313" key="3">
    <source>
        <dbReference type="EMBL" id="PGH23277.1"/>
    </source>
</evidence>
<reference evidence="3 4" key="1">
    <citation type="submission" date="2017-10" db="EMBL/GenBank/DDBJ databases">
        <title>Comparative genomics in systemic dimorphic fungi from Ajellomycetaceae.</title>
        <authorList>
            <person name="Munoz J.F."/>
            <person name="Mcewen J.G."/>
            <person name="Clay O.K."/>
            <person name="Cuomo C.A."/>
        </authorList>
    </citation>
    <scope>NUCLEOTIDE SEQUENCE [LARGE SCALE GENOMIC DNA]</scope>
    <source>
        <strain evidence="3 4">UAMH7299</strain>
    </source>
</reference>
<evidence type="ECO:0000256" key="1">
    <source>
        <dbReference type="SAM" id="MobiDB-lite"/>
    </source>
</evidence>
<organism evidence="3 4">
    <name type="scientific">Polytolypa hystricis (strain UAMH7299)</name>
    <dbReference type="NCBI Taxonomy" id="1447883"/>
    <lineage>
        <taxon>Eukaryota</taxon>
        <taxon>Fungi</taxon>
        <taxon>Dikarya</taxon>
        <taxon>Ascomycota</taxon>
        <taxon>Pezizomycotina</taxon>
        <taxon>Eurotiomycetes</taxon>
        <taxon>Eurotiomycetidae</taxon>
        <taxon>Onygenales</taxon>
        <taxon>Onygenales incertae sedis</taxon>
        <taxon>Polytolypa</taxon>
    </lineage>
</organism>
<protein>
    <recommendedName>
        <fullName evidence="5">Extracellular membrane protein CFEM domain-containing protein</fullName>
    </recommendedName>
</protein>
<evidence type="ECO:0008006" key="5">
    <source>
        <dbReference type="Google" id="ProtNLM"/>
    </source>
</evidence>
<name>A0A2B7YRN2_POLH7</name>
<sequence length="199" mass="19385">MKAFAILALTGLVAIASALPQEKDAPSATAELTPAASCAVKCDAADMCCLADCAGVPCPNEDMANETTECAAKCDQGSGSAEDTVKYADCQRNCINTHFLSGSLSVPPVTAVPTGAAKAPTNNASPADAAATNTDESDDDSAPTATGTGTTTATDGESTATGTENASASSTDTGAAIANAPLSASFAGVFALVVAALAL</sequence>
<evidence type="ECO:0000313" key="4">
    <source>
        <dbReference type="Proteomes" id="UP000224634"/>
    </source>
</evidence>
<feature type="signal peptide" evidence="2">
    <location>
        <begin position="1"/>
        <end position="18"/>
    </location>
</feature>
<proteinExistence type="predicted"/>
<dbReference type="EMBL" id="PDNA01000026">
    <property type="protein sequence ID" value="PGH23277.1"/>
    <property type="molecule type" value="Genomic_DNA"/>
</dbReference>
<evidence type="ECO:0000256" key="2">
    <source>
        <dbReference type="SAM" id="SignalP"/>
    </source>
</evidence>